<sequence>MGGPSEGQRAASPTNSQQTVSADDEIDYSIRPEFYDSELDDKDELWVSSKRKGQYSDAVLSCPACFTTLCFESQRPGA</sequence>
<dbReference type="Proteomes" id="UP001279734">
    <property type="component" value="Unassembled WGS sequence"/>
</dbReference>
<feature type="compositionally biased region" description="Polar residues" evidence="1">
    <location>
        <begin position="11"/>
        <end position="21"/>
    </location>
</feature>
<organism evidence="2 3">
    <name type="scientific">Nepenthes gracilis</name>
    <name type="common">Slender pitcher plant</name>
    <dbReference type="NCBI Taxonomy" id="150966"/>
    <lineage>
        <taxon>Eukaryota</taxon>
        <taxon>Viridiplantae</taxon>
        <taxon>Streptophyta</taxon>
        <taxon>Embryophyta</taxon>
        <taxon>Tracheophyta</taxon>
        <taxon>Spermatophyta</taxon>
        <taxon>Magnoliopsida</taxon>
        <taxon>eudicotyledons</taxon>
        <taxon>Gunneridae</taxon>
        <taxon>Pentapetalae</taxon>
        <taxon>Caryophyllales</taxon>
        <taxon>Nepenthaceae</taxon>
        <taxon>Nepenthes</taxon>
    </lineage>
</organism>
<dbReference type="AlphaFoldDB" id="A0AAD3SGM6"/>
<evidence type="ECO:0008006" key="4">
    <source>
        <dbReference type="Google" id="ProtNLM"/>
    </source>
</evidence>
<dbReference type="PANTHER" id="PTHR15967">
    <property type="entry name" value="E2F-ASSOCIATED PHOSPHOPROTEIN"/>
    <property type="match status" value="1"/>
</dbReference>
<dbReference type="EMBL" id="BSYO01000010">
    <property type="protein sequence ID" value="GMH10897.1"/>
    <property type="molecule type" value="Genomic_DNA"/>
</dbReference>
<dbReference type="InterPro" id="IPR019370">
    <property type="entry name" value="E2F-assoc_phosphoprotein"/>
</dbReference>
<dbReference type="Pfam" id="PF10238">
    <property type="entry name" value="Eapp_C"/>
    <property type="match status" value="1"/>
</dbReference>
<name>A0AAD3SGM6_NEPGR</name>
<accession>A0AAD3SGM6</accession>
<evidence type="ECO:0000256" key="1">
    <source>
        <dbReference type="SAM" id="MobiDB-lite"/>
    </source>
</evidence>
<evidence type="ECO:0000313" key="3">
    <source>
        <dbReference type="Proteomes" id="UP001279734"/>
    </source>
</evidence>
<proteinExistence type="predicted"/>
<comment type="caution">
    <text evidence="2">The sequence shown here is derived from an EMBL/GenBank/DDBJ whole genome shotgun (WGS) entry which is preliminary data.</text>
</comment>
<keyword evidence="3" id="KW-1185">Reference proteome</keyword>
<dbReference type="GO" id="GO:0005634">
    <property type="term" value="C:nucleus"/>
    <property type="evidence" value="ECO:0007669"/>
    <property type="project" value="TreeGrafter"/>
</dbReference>
<feature type="region of interest" description="Disordered" evidence="1">
    <location>
        <begin position="1"/>
        <end position="35"/>
    </location>
</feature>
<protein>
    <recommendedName>
        <fullName evidence="4">E2F-associated phosphoprotein</fullName>
    </recommendedName>
</protein>
<reference evidence="2" key="1">
    <citation type="submission" date="2023-05" db="EMBL/GenBank/DDBJ databases">
        <title>Nepenthes gracilis genome sequencing.</title>
        <authorList>
            <person name="Fukushima K."/>
        </authorList>
    </citation>
    <scope>NUCLEOTIDE SEQUENCE</scope>
    <source>
        <strain evidence="2">SING2019-196</strain>
    </source>
</reference>
<gene>
    <name evidence="2" type="ORF">Nepgr_012738</name>
</gene>
<dbReference type="PANTHER" id="PTHR15967:SF0">
    <property type="entry name" value="E2F-ASSOCIATED PHOSPHOPROTEIN"/>
    <property type="match status" value="1"/>
</dbReference>
<evidence type="ECO:0000313" key="2">
    <source>
        <dbReference type="EMBL" id="GMH10897.1"/>
    </source>
</evidence>